<protein>
    <submittedName>
        <fullName evidence="2">VOC family protein</fullName>
    </submittedName>
</protein>
<feature type="domain" description="VOC" evidence="1">
    <location>
        <begin position="2"/>
        <end position="124"/>
    </location>
</feature>
<dbReference type="Pfam" id="PF00903">
    <property type="entry name" value="Glyoxalase"/>
    <property type="match status" value="1"/>
</dbReference>
<dbReference type="SUPFAM" id="SSF54593">
    <property type="entry name" value="Glyoxalase/Bleomycin resistance protein/Dihydroxybiphenyl dioxygenase"/>
    <property type="match status" value="1"/>
</dbReference>
<dbReference type="InterPro" id="IPR037523">
    <property type="entry name" value="VOC_core"/>
</dbReference>
<dbReference type="InterPro" id="IPR004360">
    <property type="entry name" value="Glyas_Fos-R_dOase_dom"/>
</dbReference>
<dbReference type="EMBL" id="JAVBVO010000003">
    <property type="protein sequence ID" value="MDZ5758871.1"/>
    <property type="molecule type" value="Genomic_DNA"/>
</dbReference>
<dbReference type="InterPro" id="IPR029068">
    <property type="entry name" value="Glyas_Bleomycin-R_OHBP_Dase"/>
</dbReference>
<dbReference type="PROSITE" id="PS51819">
    <property type="entry name" value="VOC"/>
    <property type="match status" value="1"/>
</dbReference>
<dbReference type="RefSeq" id="WP_322808943.1">
    <property type="nucleotide sequence ID" value="NZ_CBCPHU010000001.1"/>
</dbReference>
<organism evidence="2 3">
    <name type="scientific">Carnobacterium maltaromaticum</name>
    <name type="common">Carnobacterium piscicola</name>
    <dbReference type="NCBI Taxonomy" id="2751"/>
    <lineage>
        <taxon>Bacteria</taxon>
        <taxon>Bacillati</taxon>
        <taxon>Bacillota</taxon>
        <taxon>Bacilli</taxon>
        <taxon>Lactobacillales</taxon>
        <taxon>Carnobacteriaceae</taxon>
        <taxon>Carnobacterium</taxon>
    </lineage>
</organism>
<dbReference type="AlphaFoldDB" id="A0AAW9K6J8"/>
<dbReference type="Gene3D" id="3.10.180.10">
    <property type="entry name" value="2,3-Dihydroxybiphenyl 1,2-Dioxygenase, domain 1"/>
    <property type="match status" value="1"/>
</dbReference>
<proteinExistence type="predicted"/>
<name>A0AAW9K6J8_CARML</name>
<evidence type="ECO:0000259" key="1">
    <source>
        <dbReference type="PROSITE" id="PS51819"/>
    </source>
</evidence>
<gene>
    <name evidence="2" type="ORF">RAK27_09415</name>
</gene>
<sequence>MKLDMIGIIVKDMEKSLDFYRTLGFEFPVTANQEDYVEINQGGIRLSFNTEKMVTPIFGEQEEPKGQRVELAFLCESSDELNQLHEKAIAKGYKSVKEPWDAFWGQRYCILEDCDGNLISLFFPLS</sequence>
<comment type="caution">
    <text evidence="2">The sequence shown here is derived from an EMBL/GenBank/DDBJ whole genome shotgun (WGS) entry which is preliminary data.</text>
</comment>
<evidence type="ECO:0000313" key="3">
    <source>
        <dbReference type="Proteomes" id="UP001290462"/>
    </source>
</evidence>
<dbReference type="PANTHER" id="PTHR36503:SF3">
    <property type="entry name" value="BLR0126 PROTEIN"/>
    <property type="match status" value="1"/>
</dbReference>
<dbReference type="PANTHER" id="PTHR36503">
    <property type="entry name" value="BLR2520 PROTEIN"/>
    <property type="match status" value="1"/>
</dbReference>
<evidence type="ECO:0000313" key="2">
    <source>
        <dbReference type="EMBL" id="MDZ5758871.1"/>
    </source>
</evidence>
<accession>A0AAW9K6J8</accession>
<reference evidence="2" key="1">
    <citation type="submission" date="2023-08" db="EMBL/GenBank/DDBJ databases">
        <title>Genomic characterization of piscicolin 126 produced by Carnobacterium maltaromaticum CM22 strain isolated from salmon (Salmo salar).</title>
        <authorList>
            <person name="Gonzalez-Gragera E."/>
            <person name="Garcia-Lopez J.D."/>
            <person name="Teso-Perez C."/>
            <person name="Gimenez-Hernandez I."/>
            <person name="Peralta-Sanchez J.M."/>
            <person name="Valdivia E."/>
            <person name="Montalban-Lopez M."/>
            <person name="Martin-Platero A.M."/>
            <person name="Banos A."/>
            <person name="Martinez-Bueno M."/>
        </authorList>
    </citation>
    <scope>NUCLEOTIDE SEQUENCE</scope>
    <source>
        <strain evidence="2">CM22</strain>
    </source>
</reference>
<dbReference type="Proteomes" id="UP001290462">
    <property type="component" value="Unassembled WGS sequence"/>
</dbReference>